<evidence type="ECO:0000313" key="2">
    <source>
        <dbReference type="EMBL" id="GFJ92313.1"/>
    </source>
</evidence>
<feature type="compositionally biased region" description="Basic and acidic residues" evidence="1">
    <location>
        <begin position="77"/>
        <end position="88"/>
    </location>
</feature>
<proteinExistence type="predicted"/>
<evidence type="ECO:0000256" key="1">
    <source>
        <dbReference type="SAM" id="MobiDB-lite"/>
    </source>
</evidence>
<dbReference type="AlphaFoldDB" id="A0A6V8L4X6"/>
<feature type="region of interest" description="Disordered" evidence="1">
    <location>
        <begin position="1"/>
        <end position="26"/>
    </location>
</feature>
<keyword evidence="3" id="KW-1185">Reference proteome</keyword>
<dbReference type="EMBL" id="BLPG01000001">
    <property type="protein sequence ID" value="GFJ92313.1"/>
    <property type="molecule type" value="Genomic_DNA"/>
</dbReference>
<reference evidence="2 3" key="2">
    <citation type="submission" date="2020-03" db="EMBL/GenBank/DDBJ databases">
        <authorList>
            <person name="Ichikawa N."/>
            <person name="Kimura A."/>
            <person name="Kitahashi Y."/>
            <person name="Uohara A."/>
        </authorList>
    </citation>
    <scope>NUCLEOTIDE SEQUENCE [LARGE SCALE GENOMIC DNA]</scope>
    <source>
        <strain evidence="2 3">NBRC 108638</strain>
    </source>
</reference>
<feature type="compositionally biased region" description="Basic and acidic residues" evidence="1">
    <location>
        <begin position="115"/>
        <end position="125"/>
    </location>
</feature>
<evidence type="ECO:0000313" key="3">
    <source>
        <dbReference type="Proteomes" id="UP000482960"/>
    </source>
</evidence>
<reference evidence="2 3" key="1">
    <citation type="submission" date="2020-03" db="EMBL/GenBank/DDBJ databases">
        <title>Whole genome shotgun sequence of Phytohabitans rumicis NBRC 108638.</title>
        <authorList>
            <person name="Komaki H."/>
            <person name="Tamura T."/>
        </authorList>
    </citation>
    <scope>NUCLEOTIDE SEQUENCE [LARGE SCALE GENOMIC DNA]</scope>
    <source>
        <strain evidence="2 3">NBRC 108638</strain>
    </source>
</reference>
<organism evidence="2 3">
    <name type="scientific">Phytohabitans rumicis</name>
    <dbReference type="NCBI Taxonomy" id="1076125"/>
    <lineage>
        <taxon>Bacteria</taxon>
        <taxon>Bacillati</taxon>
        <taxon>Actinomycetota</taxon>
        <taxon>Actinomycetes</taxon>
        <taxon>Micromonosporales</taxon>
        <taxon>Micromonosporaceae</taxon>
    </lineage>
</organism>
<dbReference type="Proteomes" id="UP000482960">
    <property type="component" value="Unassembled WGS sequence"/>
</dbReference>
<name>A0A6V8L4X6_9ACTN</name>
<dbReference type="RefSeq" id="WP_173079224.1">
    <property type="nucleotide sequence ID" value="NZ_BAABJB010000013.1"/>
</dbReference>
<gene>
    <name evidence="2" type="ORF">Prum_059550</name>
</gene>
<feature type="region of interest" description="Disordered" evidence="1">
    <location>
        <begin position="50"/>
        <end position="125"/>
    </location>
</feature>
<feature type="compositionally biased region" description="Basic residues" evidence="1">
    <location>
        <begin position="102"/>
        <end position="114"/>
    </location>
</feature>
<accession>A0A6V8L4X6</accession>
<sequence length="125" mass="13576">MQAKDAGEEIKMAHGEAEHGSAESEQHYLLGQQGLASRHMRWVCGVGPQPVDGVVGDRVDDEAEAEASDAPPEAPLDEGRPIGADRRGPAVCRSSRQGWAGAHRHGAVRPRARGNRRERPPDRWC</sequence>
<protein>
    <submittedName>
        <fullName evidence="2">Uncharacterized protein</fullName>
    </submittedName>
</protein>
<comment type="caution">
    <text evidence="2">The sequence shown here is derived from an EMBL/GenBank/DDBJ whole genome shotgun (WGS) entry which is preliminary data.</text>
</comment>